<dbReference type="CDD" id="cd06307">
    <property type="entry name" value="PBP1_sugar_binding"/>
    <property type="match status" value="1"/>
</dbReference>
<dbReference type="PANTHER" id="PTHR30146:SF152">
    <property type="entry name" value="TRANSCRIPTIONAL REGULATORY PROTEIN"/>
    <property type="match status" value="1"/>
</dbReference>
<keyword evidence="1" id="KW-0805">Transcription regulation</keyword>
<evidence type="ECO:0000256" key="3">
    <source>
        <dbReference type="ARBA" id="ARBA00023163"/>
    </source>
</evidence>
<protein>
    <submittedName>
        <fullName evidence="5">LacI family transcriptional regulator</fullName>
    </submittedName>
</protein>
<name>A0A178XKM8_SINSA</name>
<dbReference type="Pfam" id="PF00356">
    <property type="entry name" value="LacI"/>
    <property type="match status" value="1"/>
</dbReference>
<dbReference type="PRINTS" id="PR00036">
    <property type="entry name" value="HTHLACI"/>
</dbReference>
<dbReference type="RefSeq" id="WP_066878807.1">
    <property type="nucleotide sequence ID" value="NZ_LNQB01000099.1"/>
</dbReference>
<accession>A0A178XKM8</accession>
<gene>
    <name evidence="5" type="ORF">ATB98_02630</name>
</gene>
<reference evidence="5 6" key="1">
    <citation type="submission" date="2015-11" db="EMBL/GenBank/DDBJ databases">
        <title>Ensifer anhuiense sp. nov., an effective nitrogen fixation bacterium with Glycine soja.</title>
        <authorList>
            <person name="Yan H."/>
            <person name="Chen W."/>
        </authorList>
    </citation>
    <scope>NUCLEOTIDE SEQUENCE [LARGE SCALE GENOMIC DNA]</scope>
    <source>
        <strain evidence="5 6">LMG 7837</strain>
    </source>
</reference>
<dbReference type="AlphaFoldDB" id="A0A178XKM8"/>
<dbReference type="SUPFAM" id="SSF53822">
    <property type="entry name" value="Periplasmic binding protein-like I"/>
    <property type="match status" value="1"/>
</dbReference>
<organism evidence="5 6">
    <name type="scientific">Sinorhizobium saheli</name>
    <dbReference type="NCBI Taxonomy" id="36856"/>
    <lineage>
        <taxon>Bacteria</taxon>
        <taxon>Pseudomonadati</taxon>
        <taxon>Pseudomonadota</taxon>
        <taxon>Alphaproteobacteria</taxon>
        <taxon>Hyphomicrobiales</taxon>
        <taxon>Rhizobiaceae</taxon>
        <taxon>Sinorhizobium/Ensifer group</taxon>
        <taxon>Sinorhizobium</taxon>
    </lineage>
</organism>
<evidence type="ECO:0000259" key="4">
    <source>
        <dbReference type="PROSITE" id="PS50932"/>
    </source>
</evidence>
<dbReference type="STRING" id="36856.ATB98_02630"/>
<feature type="domain" description="HTH lacI-type" evidence="4">
    <location>
        <begin position="3"/>
        <end position="57"/>
    </location>
</feature>
<dbReference type="InterPro" id="IPR000843">
    <property type="entry name" value="HTH_LacI"/>
</dbReference>
<evidence type="ECO:0000313" key="5">
    <source>
        <dbReference type="EMBL" id="OAP35764.1"/>
    </source>
</evidence>
<keyword evidence="2" id="KW-0238">DNA-binding</keyword>
<dbReference type="GO" id="GO:0000976">
    <property type="term" value="F:transcription cis-regulatory region binding"/>
    <property type="evidence" value="ECO:0007669"/>
    <property type="project" value="TreeGrafter"/>
</dbReference>
<dbReference type="PROSITE" id="PS00356">
    <property type="entry name" value="HTH_LACI_1"/>
    <property type="match status" value="1"/>
</dbReference>
<comment type="caution">
    <text evidence="5">The sequence shown here is derived from an EMBL/GenBank/DDBJ whole genome shotgun (WGS) entry which is preliminary data.</text>
</comment>
<dbReference type="PANTHER" id="PTHR30146">
    <property type="entry name" value="LACI-RELATED TRANSCRIPTIONAL REPRESSOR"/>
    <property type="match status" value="1"/>
</dbReference>
<dbReference type="EMBL" id="LNQB01000099">
    <property type="protein sequence ID" value="OAP35764.1"/>
    <property type="molecule type" value="Genomic_DNA"/>
</dbReference>
<evidence type="ECO:0000256" key="1">
    <source>
        <dbReference type="ARBA" id="ARBA00023015"/>
    </source>
</evidence>
<dbReference type="PROSITE" id="PS50932">
    <property type="entry name" value="HTH_LACI_2"/>
    <property type="match status" value="1"/>
</dbReference>
<dbReference type="Pfam" id="PF13407">
    <property type="entry name" value="Peripla_BP_4"/>
    <property type="match status" value="1"/>
</dbReference>
<dbReference type="CDD" id="cd01392">
    <property type="entry name" value="HTH_LacI"/>
    <property type="match status" value="1"/>
</dbReference>
<dbReference type="GO" id="GO:0003700">
    <property type="term" value="F:DNA-binding transcription factor activity"/>
    <property type="evidence" value="ECO:0007669"/>
    <property type="project" value="TreeGrafter"/>
</dbReference>
<keyword evidence="6" id="KW-1185">Reference proteome</keyword>
<dbReference type="SUPFAM" id="SSF47413">
    <property type="entry name" value="lambda repressor-like DNA-binding domains"/>
    <property type="match status" value="1"/>
</dbReference>
<dbReference type="Proteomes" id="UP000078507">
    <property type="component" value="Unassembled WGS sequence"/>
</dbReference>
<dbReference type="InterPro" id="IPR028082">
    <property type="entry name" value="Peripla_BP_I"/>
</dbReference>
<dbReference type="SMART" id="SM00354">
    <property type="entry name" value="HTH_LACI"/>
    <property type="match status" value="1"/>
</dbReference>
<dbReference type="InterPro" id="IPR010982">
    <property type="entry name" value="Lambda_DNA-bd_dom_sf"/>
</dbReference>
<proteinExistence type="predicted"/>
<evidence type="ECO:0000256" key="2">
    <source>
        <dbReference type="ARBA" id="ARBA00023125"/>
    </source>
</evidence>
<keyword evidence="3" id="KW-0804">Transcription</keyword>
<evidence type="ECO:0000313" key="6">
    <source>
        <dbReference type="Proteomes" id="UP000078507"/>
    </source>
</evidence>
<dbReference type="Gene3D" id="1.10.260.40">
    <property type="entry name" value="lambda repressor-like DNA-binding domains"/>
    <property type="match status" value="1"/>
</dbReference>
<dbReference type="OrthoDB" id="9805774at2"/>
<dbReference type="Gene3D" id="3.40.50.2300">
    <property type="match status" value="2"/>
</dbReference>
<sequence length="345" mass="36492">MRPTVHDIAAEAGVSLATVDRVLNNRPGVRSVTRDKVERAIAALGYVRDVAAANLAKGRTYPLIFILPAGENSFMRGLEAEVRAAMARSAAERTDITILSVPAFDAPALAAALLDAREQRPAGVAVVAVEAPEVAEAVKRLREDGIAVVTLVSDLPGSERDHFAGVDNIAAGRTAGSLMGRFLGGREGPVAVLAGSMLVRDHCERLEGFRAVMSEDFPGRRILPVVEGQDNPALVETLVDTLLDKHRDLAGIYSLGAGNRGLVSALEKAGRAKAICAIAHELTPHSRAALVTGTIDALLNQNAGHEVRSAIRVLKAKADGLSVIAAQERIRIDIFLKDNLPVEQA</sequence>
<dbReference type="InterPro" id="IPR025997">
    <property type="entry name" value="SBP_2_dom"/>
</dbReference>